<dbReference type="GO" id="GO:0009279">
    <property type="term" value="C:cell outer membrane"/>
    <property type="evidence" value="ECO:0007669"/>
    <property type="project" value="UniProtKB-SubCell"/>
</dbReference>
<keyword evidence="2" id="KW-0998">Cell outer membrane</keyword>
<feature type="domain" description="Lipocalin/cytosolic fatty-acid binding" evidence="3">
    <location>
        <begin position="31"/>
        <end position="172"/>
    </location>
</feature>
<dbReference type="GO" id="GO:0008289">
    <property type="term" value="F:lipid binding"/>
    <property type="evidence" value="ECO:0007669"/>
    <property type="project" value="UniProtKB-UniRule"/>
</dbReference>
<dbReference type="PROSITE" id="PS51257">
    <property type="entry name" value="PROKAR_LIPOPROTEIN"/>
    <property type="match status" value="1"/>
</dbReference>
<evidence type="ECO:0000313" key="4">
    <source>
        <dbReference type="EMBL" id="PWN55560.1"/>
    </source>
</evidence>
<organism evidence="4 5">
    <name type="scientific">Abyssibacter profundi</name>
    <dbReference type="NCBI Taxonomy" id="2182787"/>
    <lineage>
        <taxon>Bacteria</taxon>
        <taxon>Pseudomonadati</taxon>
        <taxon>Pseudomonadota</taxon>
        <taxon>Gammaproteobacteria</taxon>
        <taxon>Chromatiales</taxon>
        <taxon>Oceanococcaceae</taxon>
        <taxon>Abyssibacter</taxon>
    </lineage>
</organism>
<comment type="function">
    <text evidence="2">Involved in the storage or transport of lipids necessary for membrane maintenance under stressful conditions. Displays a binding preference for lysophospholipids.</text>
</comment>
<dbReference type="InterPro" id="IPR000566">
    <property type="entry name" value="Lipocln_cytosolic_FA-bd_dom"/>
</dbReference>
<comment type="caution">
    <text evidence="4">The sequence shown here is derived from an EMBL/GenBank/DDBJ whole genome shotgun (WGS) entry which is preliminary data.</text>
</comment>
<evidence type="ECO:0000256" key="2">
    <source>
        <dbReference type="PIRNR" id="PIRNR036893"/>
    </source>
</evidence>
<evidence type="ECO:0000313" key="5">
    <source>
        <dbReference type="Proteomes" id="UP000251800"/>
    </source>
</evidence>
<feature type="chain" id="PRO_5016488572" description="Outer membrane lipoprotein Blc" evidence="2">
    <location>
        <begin position="22"/>
        <end position="188"/>
    </location>
</feature>
<comment type="subcellular location">
    <subcellularLocation>
        <location evidence="2">Cell outer membrane</location>
    </subcellularLocation>
</comment>
<dbReference type="GO" id="GO:0006950">
    <property type="term" value="P:response to stress"/>
    <property type="evidence" value="ECO:0007669"/>
    <property type="project" value="UniProtKB-ARBA"/>
</dbReference>
<dbReference type="InterPro" id="IPR047202">
    <property type="entry name" value="Lipocalin_Blc-like_dom"/>
</dbReference>
<dbReference type="PANTHER" id="PTHR10612">
    <property type="entry name" value="APOLIPOPROTEIN D"/>
    <property type="match status" value="1"/>
</dbReference>
<protein>
    <recommendedName>
        <fullName evidence="2">Outer membrane lipoprotein Blc</fullName>
    </recommendedName>
</protein>
<sequence length="188" mass="21481">MYRLLAAVPVCLLLGACSVMPPEQFPRMDSVNVDRYMGGWFVIAHIPPGVVSDSYNNIERYQRGDGNRINTVYTYRDGGFDGEAKRMEPTGFVLDEGDGAVWAMQFIWPIKMEYTIAYVDAAYETTIVARSKRDWVWIMARRPQIDEATYQGLVQRVAALGYDVGQLRKVPQQPLNRRQDVDFELTTD</sequence>
<feature type="signal peptide" evidence="2">
    <location>
        <begin position="1"/>
        <end position="21"/>
    </location>
</feature>
<keyword evidence="2" id="KW-0732">Signal</keyword>
<gene>
    <name evidence="4" type="ORF">DEH80_12280</name>
</gene>
<dbReference type="PIRSF" id="PIRSF036893">
    <property type="entry name" value="Lipocalin_ApoD"/>
    <property type="match status" value="1"/>
</dbReference>
<dbReference type="OrthoDB" id="9793905at2"/>
<dbReference type="CDD" id="cd19438">
    <property type="entry name" value="lipocalin_Blc-like"/>
    <property type="match status" value="1"/>
</dbReference>
<reference evidence="4 5" key="1">
    <citation type="submission" date="2018-05" db="EMBL/GenBank/DDBJ databases">
        <title>Abyssibacter profundi OUC007T gen. nov., sp. nov, a marine bacterium isolated from seawater of the Mariana Trench.</title>
        <authorList>
            <person name="Zhou S."/>
        </authorList>
    </citation>
    <scope>NUCLEOTIDE SEQUENCE [LARGE SCALE GENOMIC DNA]</scope>
    <source>
        <strain evidence="4 5">OUC007</strain>
    </source>
</reference>
<name>A0A363UJG0_9GAMM</name>
<keyword evidence="2" id="KW-0446">Lipid-binding</keyword>
<evidence type="ECO:0000259" key="3">
    <source>
        <dbReference type="Pfam" id="PF08212"/>
    </source>
</evidence>
<dbReference type="InterPro" id="IPR012674">
    <property type="entry name" value="Calycin"/>
</dbReference>
<accession>A0A363UJG0</accession>
<dbReference type="Gene3D" id="2.40.128.20">
    <property type="match status" value="1"/>
</dbReference>
<comment type="similarity">
    <text evidence="1 2">Belongs to the calycin superfamily. Lipocalin family.</text>
</comment>
<dbReference type="Proteomes" id="UP000251800">
    <property type="component" value="Unassembled WGS sequence"/>
</dbReference>
<dbReference type="InterPro" id="IPR022271">
    <property type="entry name" value="Lipocalin_ApoD"/>
</dbReference>
<keyword evidence="5" id="KW-1185">Reference proteome</keyword>
<dbReference type="PANTHER" id="PTHR10612:SF34">
    <property type="entry name" value="APOLIPOPROTEIN D"/>
    <property type="match status" value="1"/>
</dbReference>
<keyword evidence="2" id="KW-0449">Lipoprotein</keyword>
<comment type="subunit">
    <text evidence="2">Homodimer.</text>
</comment>
<dbReference type="SUPFAM" id="SSF50814">
    <property type="entry name" value="Lipocalins"/>
    <property type="match status" value="1"/>
</dbReference>
<dbReference type="AlphaFoldDB" id="A0A363UJG0"/>
<dbReference type="Pfam" id="PF08212">
    <property type="entry name" value="Lipocalin_2"/>
    <property type="match status" value="1"/>
</dbReference>
<proteinExistence type="inferred from homology"/>
<dbReference type="EMBL" id="QEQK01000010">
    <property type="protein sequence ID" value="PWN55560.1"/>
    <property type="molecule type" value="Genomic_DNA"/>
</dbReference>
<keyword evidence="2" id="KW-0472">Membrane</keyword>
<evidence type="ECO:0000256" key="1">
    <source>
        <dbReference type="ARBA" id="ARBA00006889"/>
    </source>
</evidence>